<dbReference type="Proteomes" id="UP000325302">
    <property type="component" value="Unassembled WGS sequence"/>
</dbReference>
<protein>
    <submittedName>
        <fullName evidence="1">Uncharacterized protein</fullName>
    </submittedName>
</protein>
<dbReference type="EMBL" id="SMRS01000009">
    <property type="protein sequence ID" value="KAA0873737.1"/>
    <property type="molecule type" value="Genomic_DNA"/>
</dbReference>
<dbReference type="AlphaFoldDB" id="A0A5A9VYX9"/>
<sequence length="151" mass="16895">MPVLSKKRTLWILVLLSVALIVWLLAPSWLQGFNQNRQEEAQAQREAGLLAGQTSDQQGCLDQALRAFDLCPDSNFVCTVAQGTFLKACWEMAAPSEGFCEGVPEFTEKPTEDAKEWARYTCWEKNIRGEGCRLLLRQQQQLCSASALPNS</sequence>
<organism evidence="1 2">
    <name type="scientific">Nitrincola tapanii</name>
    <dbReference type="NCBI Taxonomy" id="1708751"/>
    <lineage>
        <taxon>Bacteria</taxon>
        <taxon>Pseudomonadati</taxon>
        <taxon>Pseudomonadota</taxon>
        <taxon>Gammaproteobacteria</taxon>
        <taxon>Oceanospirillales</taxon>
        <taxon>Oceanospirillaceae</taxon>
        <taxon>Nitrincola</taxon>
    </lineage>
</organism>
<name>A0A5A9VYX9_9GAMM</name>
<comment type="caution">
    <text evidence="1">The sequence shown here is derived from an EMBL/GenBank/DDBJ whole genome shotgun (WGS) entry which is preliminary data.</text>
</comment>
<accession>A0A5A9VYX9</accession>
<proteinExistence type="predicted"/>
<dbReference type="OrthoDB" id="6119201at2"/>
<gene>
    <name evidence="1" type="ORF">E1H14_11845</name>
</gene>
<evidence type="ECO:0000313" key="1">
    <source>
        <dbReference type="EMBL" id="KAA0873737.1"/>
    </source>
</evidence>
<reference evidence="1 2" key="1">
    <citation type="submission" date="2019-03" db="EMBL/GenBank/DDBJ databases">
        <title>Nitrincola sp. nov. isolated from an Indian soda lake.</title>
        <authorList>
            <person name="Joshi A."/>
            <person name="Thite S.V."/>
            <person name="Joseph N."/>
            <person name="Dhotre D."/>
            <person name="Moorthy M."/>
            <person name="Shouche Y.S."/>
        </authorList>
    </citation>
    <scope>NUCLEOTIDE SEQUENCE [LARGE SCALE GENOMIC DNA]</scope>
    <source>
        <strain evidence="1 2">MEB193</strain>
    </source>
</reference>
<keyword evidence="2" id="KW-1185">Reference proteome</keyword>
<evidence type="ECO:0000313" key="2">
    <source>
        <dbReference type="Proteomes" id="UP000325302"/>
    </source>
</evidence>